<dbReference type="SUPFAM" id="SSF54427">
    <property type="entry name" value="NTF2-like"/>
    <property type="match status" value="1"/>
</dbReference>
<gene>
    <name evidence="9" type="ORF">JO380_001391</name>
</gene>
<keyword evidence="5" id="KW-0804">Transcription</keyword>
<dbReference type="Pfam" id="PF04542">
    <property type="entry name" value="Sigma70_r2"/>
    <property type="match status" value="1"/>
</dbReference>
<proteinExistence type="inferred from homology"/>
<dbReference type="InterPro" id="IPR052704">
    <property type="entry name" value="ECF_Sigma-70_Domain"/>
</dbReference>
<name>A0ABU0GI15_9CELL</name>
<evidence type="ECO:0000256" key="1">
    <source>
        <dbReference type="ARBA" id="ARBA00010641"/>
    </source>
</evidence>
<dbReference type="InterPro" id="IPR013324">
    <property type="entry name" value="RNA_pol_sigma_r3/r4-like"/>
</dbReference>
<dbReference type="Pfam" id="PF08281">
    <property type="entry name" value="Sigma70_r4_2"/>
    <property type="match status" value="1"/>
</dbReference>
<organism evidence="9 10">
    <name type="scientific">Cellulomonas iranensis</name>
    <dbReference type="NCBI Taxonomy" id="76862"/>
    <lineage>
        <taxon>Bacteria</taxon>
        <taxon>Bacillati</taxon>
        <taxon>Actinomycetota</taxon>
        <taxon>Actinomycetes</taxon>
        <taxon>Micrococcales</taxon>
        <taxon>Cellulomonadaceae</taxon>
        <taxon>Cellulomonas</taxon>
    </lineage>
</organism>
<evidence type="ECO:0000256" key="2">
    <source>
        <dbReference type="ARBA" id="ARBA00011344"/>
    </source>
</evidence>
<reference evidence="9 10" key="1">
    <citation type="submission" date="2023-07" db="EMBL/GenBank/DDBJ databases">
        <title>Sequencing the genomes of 1000 actinobacteria strains.</title>
        <authorList>
            <person name="Klenk H.-P."/>
        </authorList>
    </citation>
    <scope>NUCLEOTIDE SEQUENCE [LARGE SCALE GENOMIC DNA]</scope>
    <source>
        <strain evidence="9 10">DSM 14785</strain>
    </source>
</reference>
<comment type="subunit">
    <text evidence="2">Interacts transiently with the RNA polymerase catalytic core formed by RpoA, RpoB, RpoC and RpoZ (2 alpha, 1 beta, 1 beta' and 1 omega subunit) to form the RNA polymerase holoenzyme that can initiate transcription.</text>
</comment>
<evidence type="ECO:0000259" key="7">
    <source>
        <dbReference type="Pfam" id="PF04542"/>
    </source>
</evidence>
<evidence type="ECO:0000256" key="6">
    <source>
        <dbReference type="SAM" id="MobiDB-lite"/>
    </source>
</evidence>
<protein>
    <submittedName>
        <fullName evidence="9">RNA polymerase sigma-70 factor (ECF subfamily)</fullName>
    </submittedName>
</protein>
<dbReference type="Gene3D" id="1.10.10.10">
    <property type="entry name" value="Winged helix-like DNA-binding domain superfamily/Winged helix DNA-binding domain"/>
    <property type="match status" value="1"/>
</dbReference>
<evidence type="ECO:0000256" key="5">
    <source>
        <dbReference type="ARBA" id="ARBA00023163"/>
    </source>
</evidence>
<dbReference type="InterPro" id="IPR032710">
    <property type="entry name" value="NTF2-like_dom_sf"/>
</dbReference>
<evidence type="ECO:0000313" key="9">
    <source>
        <dbReference type="EMBL" id="MDQ0425010.1"/>
    </source>
</evidence>
<dbReference type="RefSeq" id="WP_233421023.1">
    <property type="nucleotide sequence ID" value="NZ_JAUSVM010000001.1"/>
</dbReference>
<comment type="similarity">
    <text evidence="1">Belongs to the sigma-70 factor family. ECF subfamily.</text>
</comment>
<feature type="domain" description="RNA polymerase sigma-70 region 2" evidence="7">
    <location>
        <begin position="30"/>
        <end position="92"/>
    </location>
</feature>
<feature type="domain" description="RNA polymerase sigma factor 70 region 4 type 2" evidence="8">
    <location>
        <begin position="142"/>
        <end position="187"/>
    </location>
</feature>
<feature type="region of interest" description="Disordered" evidence="6">
    <location>
        <begin position="1"/>
        <end position="26"/>
    </location>
</feature>
<evidence type="ECO:0000256" key="3">
    <source>
        <dbReference type="ARBA" id="ARBA00023015"/>
    </source>
</evidence>
<dbReference type="Gene3D" id="1.10.1740.10">
    <property type="match status" value="1"/>
</dbReference>
<keyword evidence="3" id="KW-0805">Transcription regulation</keyword>
<dbReference type="InterPro" id="IPR013249">
    <property type="entry name" value="RNA_pol_sigma70_r4_t2"/>
</dbReference>
<accession>A0ABU0GI15</accession>
<evidence type="ECO:0000256" key="4">
    <source>
        <dbReference type="ARBA" id="ARBA00023082"/>
    </source>
</evidence>
<comment type="caution">
    <text evidence="9">The sequence shown here is derived from an EMBL/GenBank/DDBJ whole genome shotgun (WGS) entry which is preliminary data.</text>
</comment>
<keyword evidence="4" id="KW-0731">Sigma factor</keyword>
<evidence type="ECO:0000259" key="8">
    <source>
        <dbReference type="Pfam" id="PF08281"/>
    </source>
</evidence>
<dbReference type="EMBL" id="JAUSVM010000001">
    <property type="protein sequence ID" value="MDQ0425010.1"/>
    <property type="molecule type" value="Genomic_DNA"/>
</dbReference>
<dbReference type="Proteomes" id="UP001240250">
    <property type="component" value="Unassembled WGS sequence"/>
</dbReference>
<dbReference type="SUPFAM" id="SSF88659">
    <property type="entry name" value="Sigma3 and sigma4 domains of RNA polymerase sigma factors"/>
    <property type="match status" value="1"/>
</dbReference>
<dbReference type="SUPFAM" id="SSF88946">
    <property type="entry name" value="Sigma2 domain of RNA polymerase sigma factors"/>
    <property type="match status" value="1"/>
</dbReference>
<keyword evidence="10" id="KW-1185">Reference proteome</keyword>
<dbReference type="InterPro" id="IPR013325">
    <property type="entry name" value="RNA_pol_sigma_r2"/>
</dbReference>
<dbReference type="PANTHER" id="PTHR30173">
    <property type="entry name" value="SIGMA 19 FACTOR"/>
    <property type="match status" value="1"/>
</dbReference>
<dbReference type="PANTHER" id="PTHR30173:SF43">
    <property type="entry name" value="ECF RNA POLYMERASE SIGMA FACTOR SIGI-RELATED"/>
    <property type="match status" value="1"/>
</dbReference>
<sequence length="316" mass="33197">MHDDRDAPGVLPDGTPSAAPVEAPRPDDDRRLLLDVAYRLLGSVAEAEDAVQETYARWFAMPAAERARVVTPTAWRVTVCSRLCLDVLRSARVRRERSAGTWLPEPLPAPRWSSRAASHGAHDPADLVTADESLRTAFLVVLERTTPAERVALVLHDVLGYAFAEVADVLGRTPHACRQLASSARRRVAAGPVRPVPVDDAAVAALQDAWRRGDVGALVAVLDPGCVAVVDGGGVVSAPAAPVRGAAAVAGLLAGVAERAPGLTLVRVVANGEPALLAHAGGRALAVVALGLRDGRVADLWVVRDPAKLRGWRVPA</sequence>
<dbReference type="InterPro" id="IPR036388">
    <property type="entry name" value="WH-like_DNA-bd_sf"/>
</dbReference>
<evidence type="ECO:0000313" key="10">
    <source>
        <dbReference type="Proteomes" id="UP001240250"/>
    </source>
</evidence>
<dbReference type="Gene3D" id="3.10.450.50">
    <property type="match status" value="1"/>
</dbReference>
<dbReference type="InterPro" id="IPR007627">
    <property type="entry name" value="RNA_pol_sigma70_r2"/>
</dbReference>